<dbReference type="InterPro" id="IPR038109">
    <property type="entry name" value="DNA_bind_recomb_sf"/>
</dbReference>
<dbReference type="InterPro" id="IPR036162">
    <property type="entry name" value="Resolvase-like_N_sf"/>
</dbReference>
<feature type="domain" description="Recombinase" evidence="7">
    <location>
        <begin position="156"/>
        <end position="223"/>
    </location>
</feature>
<evidence type="ECO:0000256" key="5">
    <source>
        <dbReference type="PROSITE-ProRule" id="PRU10137"/>
    </source>
</evidence>
<feature type="active site" description="O-(5'-phospho-DNA)-serine intermediate" evidence="4 5">
    <location>
        <position position="11"/>
    </location>
</feature>
<evidence type="ECO:0000256" key="3">
    <source>
        <dbReference type="ARBA" id="ARBA00023172"/>
    </source>
</evidence>
<dbReference type="PANTHER" id="PTHR30461">
    <property type="entry name" value="DNA-INVERTASE FROM LAMBDOID PROPHAGE"/>
    <property type="match status" value="1"/>
</dbReference>
<keyword evidence="3" id="KW-0233">DNA recombination</keyword>
<feature type="domain" description="Resolvase/invertase-type recombinase catalytic" evidence="6">
    <location>
        <begin position="3"/>
        <end position="149"/>
    </location>
</feature>
<evidence type="ECO:0000256" key="1">
    <source>
        <dbReference type="ARBA" id="ARBA00022908"/>
    </source>
</evidence>
<sequence>MTKAIGYVRVSTQEQADHGYSIEAQVSKIKAYADLYDIELVDVVIDAGVSAKSLKREGLQRVLTTLDNGGADAVLIFKLDRLTRDVSDWNTLIKDYFTDKALLSVSDQIDTRTAAGRLCLNVLMSVAQWEREAIGERTSTALRQKQSQGEHVGSPAYGYEMVNKKLVKVATELEVIALVKQMSDDGFTLSAIATELNAQGIKTKRGGKWQAVQVSRVINREVA</sequence>
<dbReference type="SMART" id="SM00857">
    <property type="entry name" value="Resolvase"/>
    <property type="match status" value="1"/>
</dbReference>
<evidence type="ECO:0000259" key="6">
    <source>
        <dbReference type="PROSITE" id="PS51736"/>
    </source>
</evidence>
<dbReference type="Proteomes" id="UP000631421">
    <property type="component" value="Unassembled WGS sequence"/>
</dbReference>
<proteinExistence type="predicted"/>
<dbReference type="GO" id="GO:0003677">
    <property type="term" value="F:DNA binding"/>
    <property type="evidence" value="ECO:0007669"/>
    <property type="project" value="UniProtKB-KW"/>
</dbReference>
<organism evidence="8 9">
    <name type="scientific">Pseudanabaena cinerea FACHB-1277</name>
    <dbReference type="NCBI Taxonomy" id="2949581"/>
    <lineage>
        <taxon>Bacteria</taxon>
        <taxon>Bacillati</taxon>
        <taxon>Cyanobacteriota</taxon>
        <taxon>Cyanophyceae</taxon>
        <taxon>Pseudanabaenales</taxon>
        <taxon>Pseudanabaenaceae</taxon>
        <taxon>Pseudanabaena</taxon>
        <taxon>Pseudanabaena cinerea</taxon>
    </lineage>
</organism>
<reference evidence="8" key="2">
    <citation type="submission" date="2020-08" db="EMBL/GenBank/DDBJ databases">
        <authorList>
            <person name="Chen M."/>
            <person name="Teng W."/>
            <person name="Zhao L."/>
            <person name="Hu C."/>
            <person name="Zhou Y."/>
            <person name="Han B."/>
            <person name="Song L."/>
            <person name="Shu W."/>
        </authorList>
    </citation>
    <scope>NUCLEOTIDE SEQUENCE</scope>
    <source>
        <strain evidence="8">FACHB-1277</strain>
    </source>
</reference>
<dbReference type="GO" id="GO:0000150">
    <property type="term" value="F:DNA strand exchange activity"/>
    <property type="evidence" value="ECO:0007669"/>
    <property type="project" value="InterPro"/>
</dbReference>
<keyword evidence="2" id="KW-0238">DNA-binding</keyword>
<dbReference type="SUPFAM" id="SSF53041">
    <property type="entry name" value="Resolvase-like"/>
    <property type="match status" value="1"/>
</dbReference>
<evidence type="ECO:0000256" key="2">
    <source>
        <dbReference type="ARBA" id="ARBA00023125"/>
    </source>
</evidence>
<dbReference type="EMBL" id="JACJPY010000111">
    <property type="protein sequence ID" value="MBD2152508.1"/>
    <property type="molecule type" value="Genomic_DNA"/>
</dbReference>
<evidence type="ECO:0000259" key="7">
    <source>
        <dbReference type="PROSITE" id="PS51737"/>
    </source>
</evidence>
<keyword evidence="1" id="KW-0229">DNA integration</keyword>
<accession>A0A926Z8A2</accession>
<protein>
    <submittedName>
        <fullName evidence="8">Recombinase family protein</fullName>
    </submittedName>
</protein>
<dbReference type="InterPro" id="IPR011109">
    <property type="entry name" value="DNA_bind_recombinase_dom"/>
</dbReference>
<dbReference type="InterPro" id="IPR050639">
    <property type="entry name" value="SSR_resolvase"/>
</dbReference>
<dbReference type="RefSeq" id="WP_190352976.1">
    <property type="nucleotide sequence ID" value="NZ_JACJPY010000111.1"/>
</dbReference>
<dbReference type="Pfam" id="PF07508">
    <property type="entry name" value="Recombinase"/>
    <property type="match status" value="1"/>
</dbReference>
<dbReference type="PROSITE" id="PS51737">
    <property type="entry name" value="RECOMBINASE_DNA_BIND"/>
    <property type="match status" value="1"/>
</dbReference>
<evidence type="ECO:0000256" key="4">
    <source>
        <dbReference type="PIRSR" id="PIRSR606118-50"/>
    </source>
</evidence>
<dbReference type="InterPro" id="IPR006118">
    <property type="entry name" value="Recombinase_CS"/>
</dbReference>
<dbReference type="PANTHER" id="PTHR30461:SF23">
    <property type="entry name" value="DNA RECOMBINASE-RELATED"/>
    <property type="match status" value="1"/>
</dbReference>
<dbReference type="CDD" id="cd00338">
    <property type="entry name" value="Ser_Recombinase"/>
    <property type="match status" value="1"/>
</dbReference>
<dbReference type="AlphaFoldDB" id="A0A926Z8A2"/>
<dbReference type="GO" id="GO:0015074">
    <property type="term" value="P:DNA integration"/>
    <property type="evidence" value="ECO:0007669"/>
    <property type="project" value="UniProtKB-KW"/>
</dbReference>
<evidence type="ECO:0000313" key="8">
    <source>
        <dbReference type="EMBL" id="MBD2152508.1"/>
    </source>
</evidence>
<dbReference type="PROSITE" id="PS51736">
    <property type="entry name" value="RECOMBINASES_3"/>
    <property type="match status" value="1"/>
</dbReference>
<dbReference type="PROSITE" id="PS00397">
    <property type="entry name" value="RECOMBINASES_1"/>
    <property type="match status" value="1"/>
</dbReference>
<dbReference type="InterPro" id="IPR006119">
    <property type="entry name" value="Resolv_N"/>
</dbReference>
<name>A0A926Z8A2_9CYAN</name>
<dbReference type="Gene3D" id="3.90.1750.20">
    <property type="entry name" value="Putative Large Serine Recombinase, Chain B, Domain 2"/>
    <property type="match status" value="1"/>
</dbReference>
<dbReference type="Gene3D" id="3.40.50.1390">
    <property type="entry name" value="Resolvase, N-terminal catalytic domain"/>
    <property type="match status" value="1"/>
</dbReference>
<reference evidence="8" key="1">
    <citation type="journal article" date="2015" name="ISME J.">
        <title>Draft Genome Sequence of Streptomyces incarnatus NRRL8089, which Produces the Nucleoside Antibiotic Sinefungin.</title>
        <authorList>
            <person name="Oshima K."/>
            <person name="Hattori M."/>
            <person name="Shimizu H."/>
            <person name="Fukuda K."/>
            <person name="Nemoto M."/>
            <person name="Inagaki K."/>
            <person name="Tamura T."/>
        </authorList>
    </citation>
    <scope>NUCLEOTIDE SEQUENCE</scope>
    <source>
        <strain evidence="8">FACHB-1277</strain>
    </source>
</reference>
<dbReference type="Pfam" id="PF00239">
    <property type="entry name" value="Resolvase"/>
    <property type="match status" value="1"/>
</dbReference>
<evidence type="ECO:0000313" key="9">
    <source>
        <dbReference type="Proteomes" id="UP000631421"/>
    </source>
</evidence>
<keyword evidence="9" id="KW-1185">Reference proteome</keyword>
<gene>
    <name evidence="8" type="ORF">H6F44_20650</name>
</gene>
<comment type="caution">
    <text evidence="8">The sequence shown here is derived from an EMBL/GenBank/DDBJ whole genome shotgun (WGS) entry which is preliminary data.</text>
</comment>